<reference evidence="2" key="1">
    <citation type="submission" date="2016-10" db="EMBL/GenBank/DDBJ databases">
        <authorList>
            <person name="Varghese N."/>
            <person name="Submissions S."/>
        </authorList>
    </citation>
    <scope>NUCLEOTIDE SEQUENCE [LARGE SCALE GENOMIC DNA]</scope>
    <source>
        <strain evidence="2">DSM 45459</strain>
    </source>
</reference>
<proteinExistence type="predicted"/>
<dbReference type="NCBIfam" id="NF033521">
    <property type="entry name" value="lasso_leader_L3"/>
    <property type="match status" value="1"/>
</dbReference>
<keyword evidence="2" id="KW-1185">Reference proteome</keyword>
<dbReference type="RefSeq" id="WP_139186506.1">
    <property type="nucleotide sequence ID" value="NZ_FNKO01000001.1"/>
</dbReference>
<dbReference type="OrthoDB" id="3697537at2"/>
<sequence length="55" mass="6094">MREEIVRQEAVDVEGGVYDPPRMVEVGSFNDLTRIKTAGNYIDSPYGVWCVGNCG</sequence>
<protein>
    <recommendedName>
        <fullName evidence="3">Lasso RiPP family leader peptide-containing protein</fullName>
    </recommendedName>
</protein>
<dbReference type="EMBL" id="FNKO01000001">
    <property type="protein sequence ID" value="SDQ21207.1"/>
    <property type="molecule type" value="Genomic_DNA"/>
</dbReference>
<evidence type="ECO:0000313" key="1">
    <source>
        <dbReference type="EMBL" id="SDQ21207.1"/>
    </source>
</evidence>
<dbReference type="Proteomes" id="UP000199301">
    <property type="component" value="Unassembled WGS sequence"/>
</dbReference>
<evidence type="ECO:0008006" key="3">
    <source>
        <dbReference type="Google" id="ProtNLM"/>
    </source>
</evidence>
<organism evidence="1 2">
    <name type="scientific">Actinopolyspora saharensis</name>
    <dbReference type="NCBI Taxonomy" id="995062"/>
    <lineage>
        <taxon>Bacteria</taxon>
        <taxon>Bacillati</taxon>
        <taxon>Actinomycetota</taxon>
        <taxon>Actinomycetes</taxon>
        <taxon>Actinopolysporales</taxon>
        <taxon>Actinopolysporaceae</taxon>
        <taxon>Actinopolyspora</taxon>
    </lineage>
</organism>
<name>A0A1H0Z128_9ACTN</name>
<gene>
    <name evidence="1" type="ORF">SAMN04489718_0786</name>
</gene>
<evidence type="ECO:0000313" key="2">
    <source>
        <dbReference type="Proteomes" id="UP000199301"/>
    </source>
</evidence>
<accession>A0A1H0Z128</accession>
<dbReference type="AlphaFoldDB" id="A0A1H0Z128"/>